<proteinExistence type="predicted"/>
<evidence type="ECO:0000313" key="2">
    <source>
        <dbReference type="Proteomes" id="UP000789396"/>
    </source>
</evidence>
<gene>
    <name evidence="1" type="ORF">RFULGI_LOCUS19712</name>
</gene>
<accession>A0A9N9KD54</accession>
<comment type="caution">
    <text evidence="1">The sequence shown here is derived from an EMBL/GenBank/DDBJ whole genome shotgun (WGS) entry which is preliminary data.</text>
</comment>
<dbReference type="OrthoDB" id="2350305at2759"/>
<feature type="non-terminal residue" evidence="1">
    <location>
        <position position="77"/>
    </location>
</feature>
<dbReference type="Proteomes" id="UP000789396">
    <property type="component" value="Unassembled WGS sequence"/>
</dbReference>
<reference evidence="1" key="1">
    <citation type="submission" date="2021-06" db="EMBL/GenBank/DDBJ databases">
        <authorList>
            <person name="Kallberg Y."/>
            <person name="Tangrot J."/>
            <person name="Rosling A."/>
        </authorList>
    </citation>
    <scope>NUCLEOTIDE SEQUENCE</scope>
    <source>
        <strain evidence="1">IN212</strain>
    </source>
</reference>
<keyword evidence="2" id="KW-1185">Reference proteome</keyword>
<feature type="non-terminal residue" evidence="1">
    <location>
        <position position="1"/>
    </location>
</feature>
<organism evidence="1 2">
    <name type="scientific">Racocetra fulgida</name>
    <dbReference type="NCBI Taxonomy" id="60492"/>
    <lineage>
        <taxon>Eukaryota</taxon>
        <taxon>Fungi</taxon>
        <taxon>Fungi incertae sedis</taxon>
        <taxon>Mucoromycota</taxon>
        <taxon>Glomeromycotina</taxon>
        <taxon>Glomeromycetes</taxon>
        <taxon>Diversisporales</taxon>
        <taxon>Gigasporaceae</taxon>
        <taxon>Racocetra</taxon>
    </lineage>
</organism>
<protein>
    <submittedName>
        <fullName evidence="1">6705_t:CDS:1</fullName>
    </submittedName>
</protein>
<evidence type="ECO:0000313" key="1">
    <source>
        <dbReference type="EMBL" id="CAG8821737.1"/>
    </source>
</evidence>
<sequence length="77" mass="8961">IYNIDETGIYYRMQPNQTLSSTPVLAQDKKILLLVNNAPSHFDLHEDEQDNNTDDYNNFGEQNTSSSTFCLHKNFYK</sequence>
<name>A0A9N9KD54_9GLOM</name>
<dbReference type="AlphaFoldDB" id="A0A9N9KD54"/>
<dbReference type="EMBL" id="CAJVPZ010101034">
    <property type="protein sequence ID" value="CAG8821737.1"/>
    <property type="molecule type" value="Genomic_DNA"/>
</dbReference>